<reference evidence="2 3" key="1">
    <citation type="submission" date="2024-03" db="EMBL/GenBank/DDBJ databases">
        <title>The genome assembly and annotation of the cricket Gryllus longicercus Weissman &amp; Gray.</title>
        <authorList>
            <person name="Szrajer S."/>
            <person name="Gray D."/>
            <person name="Ylla G."/>
        </authorList>
    </citation>
    <scope>NUCLEOTIDE SEQUENCE [LARGE SCALE GENOMIC DNA]</scope>
    <source>
        <strain evidence="2">DAG 2021-001</strain>
        <tissue evidence="2">Whole body minus gut</tissue>
    </source>
</reference>
<feature type="compositionally biased region" description="Polar residues" evidence="1">
    <location>
        <begin position="282"/>
        <end position="293"/>
    </location>
</feature>
<organism evidence="2 3">
    <name type="scientific">Gryllus longicercus</name>
    <dbReference type="NCBI Taxonomy" id="2509291"/>
    <lineage>
        <taxon>Eukaryota</taxon>
        <taxon>Metazoa</taxon>
        <taxon>Ecdysozoa</taxon>
        <taxon>Arthropoda</taxon>
        <taxon>Hexapoda</taxon>
        <taxon>Insecta</taxon>
        <taxon>Pterygota</taxon>
        <taxon>Neoptera</taxon>
        <taxon>Polyneoptera</taxon>
        <taxon>Orthoptera</taxon>
        <taxon>Ensifera</taxon>
        <taxon>Gryllidea</taxon>
        <taxon>Grylloidea</taxon>
        <taxon>Gryllidae</taxon>
        <taxon>Gryllinae</taxon>
        <taxon>Gryllus</taxon>
    </lineage>
</organism>
<evidence type="ECO:0000313" key="3">
    <source>
        <dbReference type="Proteomes" id="UP001378592"/>
    </source>
</evidence>
<feature type="compositionally biased region" description="Polar residues" evidence="1">
    <location>
        <begin position="175"/>
        <end position="185"/>
    </location>
</feature>
<dbReference type="EMBL" id="JAZDUA010000540">
    <property type="protein sequence ID" value="KAK7791391.1"/>
    <property type="molecule type" value="Genomic_DNA"/>
</dbReference>
<feature type="region of interest" description="Disordered" evidence="1">
    <location>
        <begin position="244"/>
        <end position="319"/>
    </location>
</feature>
<gene>
    <name evidence="2" type="ORF">R5R35_008858</name>
</gene>
<comment type="caution">
    <text evidence="2">The sequence shown here is derived from an EMBL/GenBank/DDBJ whole genome shotgun (WGS) entry which is preliminary data.</text>
</comment>
<keyword evidence="3" id="KW-1185">Reference proteome</keyword>
<accession>A0AAN9Z054</accession>
<dbReference type="Proteomes" id="UP001378592">
    <property type="component" value="Unassembled WGS sequence"/>
</dbReference>
<dbReference type="AlphaFoldDB" id="A0AAN9Z054"/>
<sequence>MGSAEPNRSLSSGISIPQWMKNKINDRYDIEETFSPPTHDDTFFYIRYPKSARARTPETKRIVEEPALTTAVPDFSQHTLPCRQFIPSVSMTTDIKGSSFAKPISSRVKPQDDEIAGESGACGKSVVDVAKQMISGKVVRGFSVAGSNDNLSVPSSGFDPAKRRGSRSLPASPLGSPSQSPTSSPRIHRKVAHPNRFFTGTFQVPDKGNSADDSGSNFGSWIWPGFLGNRENAFSSTKTLTIHEEHGGEKSSDELDAAKKETQKVEKSVSVPVSPPMSEKSLNSTIVVGTLSSEKQKGIKLQPKPSELREMNFWSPTSM</sequence>
<feature type="compositionally biased region" description="Basic and acidic residues" evidence="1">
    <location>
        <begin position="244"/>
        <end position="267"/>
    </location>
</feature>
<evidence type="ECO:0000313" key="2">
    <source>
        <dbReference type="EMBL" id="KAK7791391.1"/>
    </source>
</evidence>
<protein>
    <submittedName>
        <fullName evidence="2">Uncharacterized protein</fullName>
    </submittedName>
</protein>
<name>A0AAN9Z054_9ORTH</name>
<feature type="region of interest" description="Disordered" evidence="1">
    <location>
        <begin position="149"/>
        <end position="187"/>
    </location>
</feature>
<feature type="compositionally biased region" description="Low complexity" evidence="1">
    <location>
        <begin position="268"/>
        <end position="281"/>
    </location>
</feature>
<proteinExistence type="predicted"/>
<evidence type="ECO:0000256" key="1">
    <source>
        <dbReference type="SAM" id="MobiDB-lite"/>
    </source>
</evidence>